<feature type="region of interest" description="Disordered" evidence="2">
    <location>
        <begin position="104"/>
        <end position="129"/>
    </location>
</feature>
<feature type="region of interest" description="Disordered" evidence="2">
    <location>
        <begin position="1038"/>
        <end position="1062"/>
    </location>
</feature>
<evidence type="ECO:0000313" key="6">
    <source>
        <dbReference type="Proteomes" id="UP000006906"/>
    </source>
</evidence>
<keyword evidence="1" id="KW-0067">ATP-binding</keyword>
<dbReference type="PANTHER" id="PTHR23132:SF0">
    <property type="entry name" value="D-ALANINE-D-ALANINE LIGASE FAMILY"/>
    <property type="match status" value="1"/>
</dbReference>
<feature type="compositionally biased region" description="Gly residues" evidence="2">
    <location>
        <begin position="2723"/>
        <end position="2736"/>
    </location>
</feature>
<feature type="region of interest" description="Disordered" evidence="2">
    <location>
        <begin position="1664"/>
        <end position="1714"/>
    </location>
</feature>
<dbReference type="OrthoDB" id="548179at2759"/>
<dbReference type="Gene3D" id="3.30.470.20">
    <property type="entry name" value="ATP-grasp fold, B domain"/>
    <property type="match status" value="1"/>
</dbReference>
<protein>
    <recommendedName>
        <fullName evidence="7">SAP domain-containing protein</fullName>
    </recommendedName>
</protein>
<evidence type="ECO:0000256" key="1">
    <source>
        <dbReference type="PROSITE-ProRule" id="PRU00409"/>
    </source>
</evidence>
<feature type="compositionally biased region" description="Acidic residues" evidence="2">
    <location>
        <begin position="2709"/>
        <end position="2721"/>
    </location>
</feature>
<dbReference type="Gramene" id="PNW72610">
    <property type="protein sequence ID" value="PNW72610"/>
    <property type="gene ID" value="CHLRE_15g635650v5"/>
</dbReference>
<evidence type="ECO:0000313" key="5">
    <source>
        <dbReference type="EMBL" id="PNW72610.1"/>
    </source>
</evidence>
<dbReference type="InterPro" id="IPR003034">
    <property type="entry name" value="SAP_dom"/>
</dbReference>
<dbReference type="SMART" id="SM00513">
    <property type="entry name" value="SAP"/>
    <property type="match status" value="4"/>
</dbReference>
<feature type="compositionally biased region" description="Gly residues" evidence="2">
    <location>
        <begin position="1914"/>
        <end position="1927"/>
    </location>
</feature>
<feature type="region of interest" description="Disordered" evidence="2">
    <location>
        <begin position="2642"/>
        <end position="2788"/>
    </location>
</feature>
<feature type="compositionally biased region" description="Acidic residues" evidence="2">
    <location>
        <begin position="1965"/>
        <end position="1974"/>
    </location>
</feature>
<feature type="compositionally biased region" description="Gly residues" evidence="2">
    <location>
        <begin position="558"/>
        <end position="567"/>
    </location>
</feature>
<feature type="domain" description="SAP" evidence="3">
    <location>
        <begin position="423"/>
        <end position="457"/>
    </location>
</feature>
<feature type="region of interest" description="Disordered" evidence="2">
    <location>
        <begin position="275"/>
        <end position="294"/>
    </location>
</feature>
<dbReference type="SUPFAM" id="SSF68906">
    <property type="entry name" value="SAP domain"/>
    <property type="match status" value="1"/>
</dbReference>
<feature type="region of interest" description="Disordered" evidence="2">
    <location>
        <begin position="1956"/>
        <end position="1978"/>
    </location>
</feature>
<feature type="domain" description="SAP" evidence="3">
    <location>
        <begin position="515"/>
        <end position="549"/>
    </location>
</feature>
<feature type="region of interest" description="Disordered" evidence="2">
    <location>
        <begin position="1903"/>
        <end position="1942"/>
    </location>
</feature>
<dbReference type="OMA" id="GPLGAMS"/>
<dbReference type="SUPFAM" id="SSF56059">
    <property type="entry name" value="Glutathione synthetase ATP-binding domain-like"/>
    <property type="match status" value="1"/>
</dbReference>
<feature type="region of interest" description="Disordered" evidence="2">
    <location>
        <begin position="2394"/>
        <end position="2437"/>
    </location>
</feature>
<dbReference type="PANTHER" id="PTHR23132">
    <property type="entry name" value="D-ALANINE--D-ALANINE LIGASE"/>
    <property type="match status" value="1"/>
</dbReference>
<feature type="region of interest" description="Disordered" evidence="2">
    <location>
        <begin position="485"/>
        <end position="511"/>
    </location>
</feature>
<feature type="domain" description="SAP" evidence="3">
    <location>
        <begin position="67"/>
        <end position="101"/>
    </location>
</feature>
<feature type="region of interest" description="Disordered" evidence="2">
    <location>
        <begin position="1"/>
        <end position="62"/>
    </location>
</feature>
<dbReference type="GO" id="GO:0046872">
    <property type="term" value="F:metal ion binding"/>
    <property type="evidence" value="ECO:0007669"/>
    <property type="project" value="InterPro"/>
</dbReference>
<dbReference type="PROSITE" id="PS50800">
    <property type="entry name" value="SAP"/>
    <property type="match status" value="4"/>
</dbReference>
<feature type="compositionally biased region" description="Acidic residues" evidence="2">
    <location>
        <begin position="2651"/>
        <end position="2675"/>
    </location>
</feature>
<feature type="domain" description="SAP" evidence="3">
    <location>
        <begin position="142"/>
        <end position="176"/>
    </location>
</feature>
<feature type="compositionally biased region" description="Gly residues" evidence="2">
    <location>
        <begin position="2746"/>
        <end position="2758"/>
    </location>
</feature>
<dbReference type="Proteomes" id="UP000006906">
    <property type="component" value="Chromosome 15"/>
</dbReference>
<dbReference type="Pfam" id="PF02037">
    <property type="entry name" value="SAP"/>
    <property type="match status" value="3"/>
</dbReference>
<keyword evidence="6" id="KW-1185">Reference proteome</keyword>
<accession>A0A2K3CWF2</accession>
<proteinExistence type="predicted"/>
<feature type="compositionally biased region" description="Acidic residues" evidence="2">
    <location>
        <begin position="1929"/>
        <end position="1941"/>
    </location>
</feature>
<dbReference type="RefSeq" id="XP_042916381.1">
    <property type="nucleotide sequence ID" value="XM_043070517.1"/>
</dbReference>
<feature type="compositionally biased region" description="Gly residues" evidence="2">
    <location>
        <begin position="488"/>
        <end position="505"/>
    </location>
</feature>
<feature type="domain" description="ATP-grasp" evidence="4">
    <location>
        <begin position="2532"/>
        <end position="2595"/>
    </location>
</feature>
<feature type="region of interest" description="Disordered" evidence="2">
    <location>
        <begin position="915"/>
        <end position="940"/>
    </location>
</feature>
<sequence>MLHVGQASAGRPVASSRSVARGPRPLQCPVSTFAPSSRRLIAEAKRGGRPTSEPSAAGDDADPLAAVAELNFRELQAELKARGLPAGGKREELAERLAAALADEGAGAGASATGGSSSSSGSGSGNAKAAAGIDLDSALDLLEEVPYAELKALCAEAGLSAAGKKAELQQRLAEAAVAGDIDLVSPLEGEDLEQPEAARAASHGSAQSSAAAAADAAALLPELLALSAEELEASLSEYGVAAPGGGGGRGWRGDKRAMAQALAEAMVAEVTAELEEGGEAADEDELQEGGYDDDADGPDALFDAEMELGDADRKRLLAAESEALRAQLGGSTRQQLYAALKELDRHATYTTRGVLLDRLVRARAEAALEATLQAAAKSPDAAAKLRKRIARAGSSSTPDAAGDAGAGAAGVAIDFSKLTLPDLKHMRVTDLRAALEHFGMDSNGNKYDMLERLKAHLVALQPGGVIRRGRTPAAVTAAAAAAAAAPEEGGGSAAEGSAAGGGAEGGEGEPSLDYVLGMNLRSLREELDKRGLSTAGARTQLQQRLMLELRAEAERSGRGAGGAGEAGGLADDDHDEEVLEGGLPVRLAALAELPLERRAAAAVAAAACDPARLLVLGGEAPVDVAVVAGGCPPGRLDAAAAALEAARAALDALYTAHMDSPLDAATRPDPAAVSRFAARAAEVGAAAAAAELEAAAAAAGDAGADSAQLLTGVTAVSAAPAAGGVPRAATGTVVSVWWLDGASGAATLLSPAQVYAATPAELAAGCLPGVHPGLLAVPPPSPLSLSTPALDVPVPAVASAASSKAGVPTTYDSVAALAKHLKAAAHVVFPAVPAGGRAHCELAAALEDAGMGAVVGSGAEAAALTTDRVALLAKLSELNYPVSPLLHLTAADVAAAVAAARAEAAAAAAKAKAGAGGKRGRKTAEPEEAEASEEAAEEEADAEEVAVLRAAYAAVLAKVTAWFEQQAYHPEQQLVILRPRHSGGLATAADAATAMGAASAAALATQPLVAAAEGGAAAAALGAWTDMVLEAVPSPPAAAAAASSSPSSSGSATDMGSQSSVGKSGTVARFVCTVVETPDGPVALLPTELQVVDTDAAIRVHAAEVAEWEALKAGASDAEAAAAAAAAAAEEPEVWRLLGADPRSRVLPASLPSTVSARLHTPPRFSRKLAHAVRHAAAKLFGQLGLRDVATVEGWALLPHGYEAALQAVDEDGEPVVPVLWDEDPAILQRLAQQEAERIAADPSPLEAYYDAGSSWHADLDAFEPARYLSAASNGDHGAGVLLSAVDAAPPVSRSHPAVLAAAELGLPHAALLRNLANSALRRAAAAGDARALTPGGEYVPPEEVAEAAVLSVAMRDALAGGGEAADEASVAAQAAAAEAAAAPVALAPAALQLPMPPQLPLYHSAVLQHLREGDEYDQWVETVDPDYWDDAEGPLRVAVAEEHMHQAAEADSGLPRAYGDDPLPLATDMAAAVEVEGQRLLLDAAVEALGDFGAGLASAMRALPLEDALAEDAEISLRRVRPLPPPEELLGDGSDGTADDPRIRAAWQLAAISELARRHGWELLECADAVQEERDRAAAGEAAPSAEEAQAAAAAAESEQLVLEAMCEDDDEVMELRTGMVTPVQVYLRFKARMSRREPFAHPLLLSAATTLGYDEFVAPAGGEAQQQEEEVEAELVPATSGKADSGRLQILPEGEDSPFGPGSTGDASSPTHPAAYVFNVPPDEAVELSAPMSAALLAEQLADNGADGGLVAAAAQPILEAAAARMGLPQPSGIAGGSSSSTRVGSRAKRSGAVAEGEVEAGEEEEEVDGEEEEEEQGGGVRASAFDASEAEALTLMELGFRAEPVALDEASGAPLLAAVGPSIEGLHEEVVVGGWGGAFAQLPAFRPLAAILEEANLHPGPAAAASSSGADGEGTGALADGGYGPEFEDDAEDDEEDGGFGAAERRALAASSSAGSGSAYAAEDEAGEEEPSSVAAVVRQVAADTGDDAQAMELAATAAPLAPTRVWVVVGGDAAHHAGREAGMIAGANVLAKLGRYQDLVVEPFLMVPHGEGGDAEARRSELLRRRTQAVSGLGLTAGADMPHYLADLEAIRSTADVANPSGRMDMQPIYAVTPATLARSSVPDALWSVEATAAREGAALHALSELQRQQRAVHRDVQAELAAAGFEGVASMWDSNITGQPGPPPARPLDLTSFAEDAARAGAVVLVAGRGSMAECGALQSLLQLNGVPFVGPGPDQLALLWDKGELEELLADLRDSAGVQVPPRLIMPTATALVAADLDEDEADKMMSSLRGHVMGEAAAAAGTAPLLVRPAAEVAGVGVARLDTGADVVAYVAALAAGAEVLPADTLSHPHPEVRLPPLLPLELIFEPYVEADALMLVVGPGAGSGGGSEAAAAAATAEGSGAGKRKRRTTEAKAEEEAAGAGASAGASGAGGARLQCLGRSGWVEVCFSLIGPLGAMSCLPPSVRAAVVAAPDLQQAEEAGAAEGGGGAAAAVAALLAHSPVAPVCPPPAGVLAPEVLAAACQRAVAVADRLALRGVAQVEAFVSVATGELLVTDINPVPDLGPDSVIYRQAAAAGLLPADLLRQLLGLAIQAAAAPQAAAASFEGQMAALEAEAEEEGGPVRWDDVAYDEEEAAAAGVVGAGVDEEEEVEEEGGLGGLGDEEDEGEEGAVGGRRRRGGGGAEDDEDMLGQLEEMRGGVGADAEEEGFEEDFGEEAWGGGGAASSGSRGGRIFFEEDGVGMGAGAGIGGGYMPLSEAGRGVGRGGAGGRGGARKRYDDDDE</sequence>
<feature type="compositionally biased region" description="Low complexity" evidence="2">
    <location>
        <begin position="2396"/>
        <end position="2406"/>
    </location>
</feature>
<dbReference type="InterPro" id="IPR036361">
    <property type="entry name" value="SAP_dom_sf"/>
</dbReference>
<dbReference type="EMBL" id="CM008976">
    <property type="protein sequence ID" value="PNW72610.1"/>
    <property type="molecule type" value="Genomic_DNA"/>
</dbReference>
<feature type="region of interest" description="Disordered" evidence="2">
    <location>
        <begin position="1772"/>
        <end position="1828"/>
    </location>
</feature>
<feature type="region of interest" description="Disordered" evidence="2">
    <location>
        <begin position="553"/>
        <end position="575"/>
    </location>
</feature>
<organism evidence="5 6">
    <name type="scientific">Chlamydomonas reinhardtii</name>
    <name type="common">Chlamydomonas smithii</name>
    <dbReference type="NCBI Taxonomy" id="3055"/>
    <lineage>
        <taxon>Eukaryota</taxon>
        <taxon>Viridiplantae</taxon>
        <taxon>Chlorophyta</taxon>
        <taxon>core chlorophytes</taxon>
        <taxon>Chlorophyceae</taxon>
        <taxon>CS clade</taxon>
        <taxon>Chlamydomonadales</taxon>
        <taxon>Chlamydomonadaceae</taxon>
        <taxon>Chlamydomonas</taxon>
    </lineage>
</organism>
<evidence type="ECO:0008006" key="7">
    <source>
        <dbReference type="Google" id="ProtNLM"/>
    </source>
</evidence>
<feature type="region of interest" description="Disordered" evidence="2">
    <location>
        <begin position="1576"/>
        <end position="1596"/>
    </location>
</feature>
<dbReference type="GO" id="GO:0005524">
    <property type="term" value="F:ATP binding"/>
    <property type="evidence" value="ECO:0007669"/>
    <property type="project" value="UniProtKB-UniRule"/>
</dbReference>
<dbReference type="Gene3D" id="1.10.720.30">
    <property type="entry name" value="SAP domain"/>
    <property type="match status" value="2"/>
</dbReference>
<dbReference type="PROSITE" id="PS50975">
    <property type="entry name" value="ATP_GRASP"/>
    <property type="match status" value="1"/>
</dbReference>
<feature type="compositionally biased region" description="Acidic residues" evidence="2">
    <location>
        <begin position="926"/>
        <end position="940"/>
    </location>
</feature>
<feature type="compositionally biased region" description="Low complexity" evidence="2">
    <location>
        <begin position="1580"/>
        <end position="1596"/>
    </location>
</feature>
<feature type="compositionally biased region" description="Low complexity" evidence="2">
    <location>
        <begin position="1903"/>
        <end position="1913"/>
    </location>
</feature>
<dbReference type="GeneID" id="5726155"/>
<keyword evidence="1" id="KW-0547">Nucleotide-binding</keyword>
<feature type="compositionally biased region" description="Acidic residues" evidence="2">
    <location>
        <begin position="1799"/>
        <end position="1819"/>
    </location>
</feature>
<evidence type="ECO:0000259" key="3">
    <source>
        <dbReference type="PROSITE" id="PS50800"/>
    </source>
</evidence>
<reference evidence="5 6" key="1">
    <citation type="journal article" date="2007" name="Science">
        <title>The Chlamydomonas genome reveals the evolution of key animal and plant functions.</title>
        <authorList>
            <person name="Merchant S.S."/>
            <person name="Prochnik S.E."/>
            <person name="Vallon O."/>
            <person name="Harris E.H."/>
            <person name="Karpowicz S.J."/>
            <person name="Witman G.B."/>
            <person name="Terry A."/>
            <person name="Salamov A."/>
            <person name="Fritz-Laylin L.K."/>
            <person name="Marechal-Drouard L."/>
            <person name="Marshall W.F."/>
            <person name="Qu L.H."/>
            <person name="Nelson D.R."/>
            <person name="Sanderfoot A.A."/>
            <person name="Spalding M.H."/>
            <person name="Kapitonov V.V."/>
            <person name="Ren Q."/>
            <person name="Ferris P."/>
            <person name="Lindquist E."/>
            <person name="Shapiro H."/>
            <person name="Lucas S.M."/>
            <person name="Grimwood J."/>
            <person name="Schmutz J."/>
            <person name="Cardol P."/>
            <person name="Cerutti H."/>
            <person name="Chanfreau G."/>
            <person name="Chen C.L."/>
            <person name="Cognat V."/>
            <person name="Croft M.T."/>
            <person name="Dent R."/>
            <person name="Dutcher S."/>
            <person name="Fernandez E."/>
            <person name="Fukuzawa H."/>
            <person name="Gonzalez-Ballester D."/>
            <person name="Gonzalez-Halphen D."/>
            <person name="Hallmann A."/>
            <person name="Hanikenne M."/>
            <person name="Hippler M."/>
            <person name="Inwood W."/>
            <person name="Jabbari K."/>
            <person name="Kalanon M."/>
            <person name="Kuras R."/>
            <person name="Lefebvre P.A."/>
            <person name="Lemaire S.D."/>
            <person name="Lobanov A.V."/>
            <person name="Lohr M."/>
            <person name="Manuell A."/>
            <person name="Meier I."/>
            <person name="Mets L."/>
            <person name="Mittag M."/>
            <person name="Mittelmeier T."/>
            <person name="Moroney J.V."/>
            <person name="Moseley J."/>
            <person name="Napoli C."/>
            <person name="Nedelcu A.M."/>
            <person name="Niyogi K."/>
            <person name="Novoselov S.V."/>
            <person name="Paulsen I.T."/>
            <person name="Pazour G."/>
            <person name="Purton S."/>
            <person name="Ral J.P."/>
            <person name="Riano-Pachon D.M."/>
            <person name="Riekhof W."/>
            <person name="Rymarquis L."/>
            <person name="Schroda M."/>
            <person name="Stern D."/>
            <person name="Umen J."/>
            <person name="Willows R."/>
            <person name="Wilson N."/>
            <person name="Zimmer S.L."/>
            <person name="Allmer J."/>
            <person name="Balk J."/>
            <person name="Bisova K."/>
            <person name="Chen C.J."/>
            <person name="Elias M."/>
            <person name="Gendler K."/>
            <person name="Hauser C."/>
            <person name="Lamb M.R."/>
            <person name="Ledford H."/>
            <person name="Long J.C."/>
            <person name="Minagawa J."/>
            <person name="Page M.D."/>
            <person name="Pan J."/>
            <person name="Pootakham W."/>
            <person name="Roje S."/>
            <person name="Rose A."/>
            <person name="Stahlberg E."/>
            <person name="Terauchi A.M."/>
            <person name="Yang P."/>
            <person name="Ball S."/>
            <person name="Bowler C."/>
            <person name="Dieckmann C.L."/>
            <person name="Gladyshev V.N."/>
            <person name="Green P."/>
            <person name="Jorgensen R."/>
            <person name="Mayfield S."/>
            <person name="Mueller-Roeber B."/>
            <person name="Rajamani S."/>
            <person name="Sayre R.T."/>
            <person name="Brokstein P."/>
            <person name="Dubchak I."/>
            <person name="Goodstein D."/>
            <person name="Hornick L."/>
            <person name="Huang Y.W."/>
            <person name="Jhaveri J."/>
            <person name="Luo Y."/>
            <person name="Martinez D."/>
            <person name="Ngau W.C."/>
            <person name="Otillar B."/>
            <person name="Poliakov A."/>
            <person name="Porter A."/>
            <person name="Szajkowski L."/>
            <person name="Werner G."/>
            <person name="Zhou K."/>
            <person name="Grigoriev I.V."/>
            <person name="Rokhsar D.S."/>
            <person name="Grossman A.R."/>
        </authorList>
    </citation>
    <scope>NUCLEOTIDE SEQUENCE [LARGE SCALE GENOMIC DNA]</scope>
    <source>
        <strain evidence="6">CC-503</strain>
    </source>
</reference>
<evidence type="ECO:0000259" key="4">
    <source>
        <dbReference type="PROSITE" id="PS50975"/>
    </source>
</evidence>
<evidence type="ECO:0000256" key="2">
    <source>
        <dbReference type="SAM" id="MobiDB-lite"/>
    </source>
</evidence>
<dbReference type="InterPro" id="IPR011761">
    <property type="entry name" value="ATP-grasp"/>
</dbReference>
<feature type="compositionally biased region" description="Low complexity" evidence="2">
    <location>
        <begin position="1038"/>
        <end position="1052"/>
    </location>
</feature>
<name>A0A2K3CWF2_CHLRE</name>
<feature type="compositionally biased region" description="Gly residues" evidence="2">
    <location>
        <begin position="2766"/>
        <end position="2777"/>
    </location>
</feature>
<gene>
    <name evidence="5" type="ORF">CHLRE_15g635650v5</name>
</gene>